<evidence type="ECO:0000313" key="4">
    <source>
        <dbReference type="Proteomes" id="UP001272940"/>
    </source>
</evidence>
<organism evidence="1 3">
    <name type="scientific">Brevundimonas vesicularis</name>
    <name type="common">Pseudomonas vesicularis</name>
    <dbReference type="NCBI Taxonomy" id="41276"/>
    <lineage>
        <taxon>Bacteria</taxon>
        <taxon>Pseudomonadati</taxon>
        <taxon>Pseudomonadota</taxon>
        <taxon>Alphaproteobacteria</taxon>
        <taxon>Caulobacterales</taxon>
        <taxon>Caulobacteraceae</taxon>
        <taxon>Brevundimonas</taxon>
    </lineage>
</organism>
<gene>
    <name evidence="1" type="ORF">CEP68_09855</name>
    <name evidence="2" type="ORF">NJD11_08460</name>
</gene>
<dbReference type="InterPro" id="IPR014955">
    <property type="entry name" value="DUF1826"/>
</dbReference>
<name>A0A1Z3U937_BREVE</name>
<dbReference type="Pfam" id="PF08856">
    <property type="entry name" value="DUF1826"/>
    <property type="match status" value="1"/>
</dbReference>
<reference evidence="1" key="2">
    <citation type="submission" date="2017-12" db="EMBL/GenBank/DDBJ databases">
        <title>FDA dAtabase for Regulatory Grade micrObial Sequences (FDA-ARGOS): Supporting development and validation of Infectious Disease Dx tests.</title>
        <authorList>
            <person name="Campos J."/>
            <person name="Goldberg B."/>
            <person name="Tallon L."/>
            <person name="Sadzewicz L."/>
            <person name="Sengamalay N."/>
            <person name="Ott S."/>
            <person name="Godinez A."/>
            <person name="Nagaraj S."/>
            <person name="Vavikolanu K."/>
            <person name="Vyas G."/>
            <person name="Nadendla S."/>
            <person name="Aluvathingal J."/>
            <person name="Geyer C."/>
            <person name="Nandy P."/>
            <person name="Hobson J."/>
            <person name="Sichtig H."/>
        </authorList>
    </citation>
    <scope>NUCLEOTIDE SEQUENCE</scope>
    <source>
        <strain evidence="1">FDAARGOS_289</strain>
    </source>
</reference>
<dbReference type="EMBL" id="JAMYEC010000004">
    <property type="protein sequence ID" value="MDX2334972.1"/>
    <property type="molecule type" value="Genomic_DNA"/>
</dbReference>
<dbReference type="Proteomes" id="UP001272940">
    <property type="component" value="Unassembled WGS sequence"/>
</dbReference>
<protein>
    <submittedName>
        <fullName evidence="1">DUF1826 domain-containing protein</fullName>
    </submittedName>
</protein>
<proteinExistence type="predicted"/>
<dbReference type="Proteomes" id="UP000197050">
    <property type="component" value="Chromosome"/>
</dbReference>
<evidence type="ECO:0000313" key="1">
    <source>
        <dbReference type="EMBL" id="ASE39778.1"/>
    </source>
</evidence>
<dbReference type="KEGG" id="bvc:CEP68_09855"/>
<dbReference type="GeneID" id="34015074"/>
<evidence type="ECO:0000313" key="3">
    <source>
        <dbReference type="Proteomes" id="UP000197050"/>
    </source>
</evidence>
<dbReference type="AlphaFoldDB" id="A0A1Z3U937"/>
<keyword evidence="4" id="KW-1185">Reference proteome</keyword>
<dbReference type="RefSeq" id="WP_066625286.1">
    <property type="nucleotide sequence ID" value="NZ_CP022048.2"/>
</dbReference>
<sequence>MAVGAVVTGISPTVFTTLMEPHVRMAVWSRPAPLEVDGPDAFEATCEGPWLATSGPAPDWLLDDIQGLGGILSAVSGSPNWRATFQRVTTRACPRFHQDAISVRLIATYQGPGSEWAFATELGDDLDARRAETRRRVRTLQPGDIAIMKGTADGWEPWPDLPVVLHRSPAASRNAFRHVLTIDAVAPIEA</sequence>
<accession>A0A1Z3U937</accession>
<dbReference type="EMBL" id="CP022048">
    <property type="protein sequence ID" value="ASE39778.1"/>
    <property type="molecule type" value="Genomic_DNA"/>
</dbReference>
<reference evidence="2" key="3">
    <citation type="submission" date="2022-06" db="EMBL/GenBank/DDBJ databases">
        <authorList>
            <person name="Hesketh-Best P.J."/>
            <person name="Koch M.J."/>
        </authorList>
    </citation>
    <scope>NUCLEOTIDE SEQUENCE</scope>
    <source>
        <strain evidence="2">PC206-O</strain>
    </source>
</reference>
<evidence type="ECO:0000313" key="2">
    <source>
        <dbReference type="EMBL" id="MDX2334972.1"/>
    </source>
</evidence>
<reference evidence="3" key="1">
    <citation type="submission" date="2017-06" db="EMBL/GenBank/DDBJ databases">
        <title>FDA dAtabase for Regulatory Grade micrObial Sequences (FDA-ARGOS): Supporting development and validation of Infectious Disease Dx tests.</title>
        <authorList>
            <person name="Minogue T."/>
            <person name="Wolcott M."/>
            <person name="Wasieloski L."/>
            <person name="Aguilar W."/>
            <person name="Moore D."/>
            <person name="Tallon L."/>
            <person name="Sadzewicz L."/>
            <person name="Sengamalay N."/>
            <person name="Ott S."/>
            <person name="Godinez A."/>
            <person name="Nagaraj S."/>
            <person name="Nadendla S."/>
            <person name="Geyer C."/>
            <person name="Sichtig H."/>
        </authorList>
    </citation>
    <scope>NUCLEOTIDE SEQUENCE [LARGE SCALE GENOMIC DNA]</scope>
    <source>
        <strain evidence="3">FDAARGOS_289</strain>
    </source>
</reference>
<reference evidence="2 4" key="4">
    <citation type="journal article" date="2023" name="FEMS Microbes">
        <title>Whole genomes of deep-sea sponge-associated bacteria exhibit high novel natural product potential.</title>
        <authorList>
            <person name="Hesketh-Best P.J."/>
            <person name="January G.G."/>
            <person name="Koch M.J."/>
            <person name="Warburton P.J."/>
            <person name="Howell K.L."/>
            <person name="Upton M."/>
        </authorList>
    </citation>
    <scope>NUCLEOTIDE SEQUENCE [LARGE SCALE GENOMIC DNA]</scope>
    <source>
        <strain evidence="2 4">PC206-O</strain>
    </source>
</reference>